<reference evidence="2 3" key="1">
    <citation type="submission" date="2023-06" db="EMBL/GenBank/DDBJ databases">
        <title>Pelomonas sp. APW6 16S ribosomal RNA gene genome sequencing and assembly.</title>
        <authorList>
            <person name="Woo H."/>
        </authorList>
    </citation>
    <scope>NUCLEOTIDE SEQUENCE [LARGE SCALE GENOMIC DNA]</scope>
    <source>
        <strain evidence="2 3">APW6</strain>
    </source>
</reference>
<evidence type="ECO:0000313" key="3">
    <source>
        <dbReference type="Proteomes" id="UP001238603"/>
    </source>
</evidence>
<feature type="chain" id="PRO_5045331147" description="Leucine-binding protein domain-containing protein" evidence="1">
    <location>
        <begin position="31"/>
        <end position="328"/>
    </location>
</feature>
<name>A0ABT7LBR8_9BURK</name>
<comment type="caution">
    <text evidence="2">The sequence shown here is derived from an EMBL/GenBank/DDBJ whole genome shotgun (WGS) entry which is preliminary data.</text>
</comment>
<dbReference type="Gene3D" id="3.40.50.2300">
    <property type="match status" value="1"/>
</dbReference>
<evidence type="ECO:0000256" key="1">
    <source>
        <dbReference type="SAM" id="SignalP"/>
    </source>
</evidence>
<accession>A0ABT7LBR8</accession>
<keyword evidence="3" id="KW-1185">Reference proteome</keyword>
<organism evidence="2 3">
    <name type="scientific">Roseateles subflavus</name>
    <dbReference type="NCBI Taxonomy" id="3053353"/>
    <lineage>
        <taxon>Bacteria</taxon>
        <taxon>Pseudomonadati</taxon>
        <taxon>Pseudomonadota</taxon>
        <taxon>Betaproteobacteria</taxon>
        <taxon>Burkholderiales</taxon>
        <taxon>Sphaerotilaceae</taxon>
        <taxon>Roseateles</taxon>
    </lineage>
</organism>
<protein>
    <recommendedName>
        <fullName evidence="4">Leucine-binding protein domain-containing protein</fullName>
    </recommendedName>
</protein>
<dbReference type="RefSeq" id="WP_285980439.1">
    <property type="nucleotide sequence ID" value="NZ_JASVDS010000001.1"/>
</dbReference>
<evidence type="ECO:0000313" key="2">
    <source>
        <dbReference type="EMBL" id="MDL5030299.1"/>
    </source>
</evidence>
<keyword evidence="1" id="KW-0732">Signal</keyword>
<dbReference type="InterPro" id="IPR028082">
    <property type="entry name" value="Peripla_BP_I"/>
</dbReference>
<dbReference type="SUPFAM" id="SSF53822">
    <property type="entry name" value="Periplasmic binding protein-like I"/>
    <property type="match status" value="1"/>
</dbReference>
<sequence length="328" mass="33885">MLNHTPAHPARPLVAALLGLALAASGLAQAQGLSVGAILPESWPSAAQAEDMRDGMTLALKTSSLQPAPKLVIKDSGCDAKKAQAAAQGYVAAKVDLVIGGFCVLGEVPATLKAANIPMVSANAERLKSHDGLIQLGRVGAGAAEEIAAKLRSQTGLRVTASSACWIDFETPVSDKYDAGLCPTLPVDKSRWSEVAAAYEAAFRKPFSVSAARGHAAMEVALAYLKKQRTASRAAAAGEALNARTVLGQPLAKDSIVPEDALQLSFANRTVKPGSRDAQVMDQLVKAKSCDCKSGPDCGKGTPWAGMPFTVVPPGKQPAACPQVLASR</sequence>
<proteinExistence type="predicted"/>
<dbReference type="EMBL" id="JASVDS010000001">
    <property type="protein sequence ID" value="MDL5030299.1"/>
    <property type="molecule type" value="Genomic_DNA"/>
</dbReference>
<evidence type="ECO:0008006" key="4">
    <source>
        <dbReference type="Google" id="ProtNLM"/>
    </source>
</evidence>
<dbReference type="Proteomes" id="UP001238603">
    <property type="component" value="Unassembled WGS sequence"/>
</dbReference>
<feature type="signal peptide" evidence="1">
    <location>
        <begin position="1"/>
        <end position="30"/>
    </location>
</feature>
<gene>
    <name evidence="2" type="ORF">QRD43_00160</name>
</gene>